<feature type="region of interest" description="Disordered" evidence="1">
    <location>
        <begin position="49"/>
        <end position="68"/>
    </location>
</feature>
<gene>
    <name evidence="2" type="ORF">O9K51_09184</name>
</gene>
<dbReference type="Proteomes" id="UP001163105">
    <property type="component" value="Unassembled WGS sequence"/>
</dbReference>
<name>A0AB34FI37_9HYPO</name>
<dbReference type="AlphaFoldDB" id="A0AB34FI37"/>
<reference evidence="2" key="1">
    <citation type="submission" date="2023-01" db="EMBL/GenBank/DDBJ databases">
        <title>The growth and conidiation of Purpureocillium lavendulum are regulated by nitrogen source and histone H3K14 acetylation.</title>
        <authorList>
            <person name="Tang P."/>
            <person name="Han J."/>
            <person name="Zhang C."/>
            <person name="Tang P."/>
            <person name="Qi F."/>
            <person name="Zhang K."/>
            <person name="Liang L."/>
        </authorList>
    </citation>
    <scope>NUCLEOTIDE SEQUENCE</scope>
    <source>
        <strain evidence="2">YMF1.00683</strain>
    </source>
</reference>
<protein>
    <submittedName>
        <fullName evidence="2">Uncharacterized protein</fullName>
    </submittedName>
</protein>
<dbReference type="EMBL" id="JAQHRD010000008">
    <property type="protein sequence ID" value="KAJ6438590.1"/>
    <property type="molecule type" value="Genomic_DNA"/>
</dbReference>
<proteinExistence type="predicted"/>
<keyword evidence="3" id="KW-1185">Reference proteome</keyword>
<accession>A0AB34FI37</accession>
<organism evidence="2 3">
    <name type="scientific">Purpureocillium lavendulum</name>
    <dbReference type="NCBI Taxonomy" id="1247861"/>
    <lineage>
        <taxon>Eukaryota</taxon>
        <taxon>Fungi</taxon>
        <taxon>Dikarya</taxon>
        <taxon>Ascomycota</taxon>
        <taxon>Pezizomycotina</taxon>
        <taxon>Sordariomycetes</taxon>
        <taxon>Hypocreomycetidae</taxon>
        <taxon>Hypocreales</taxon>
        <taxon>Ophiocordycipitaceae</taxon>
        <taxon>Purpureocillium</taxon>
    </lineage>
</organism>
<evidence type="ECO:0000313" key="3">
    <source>
        <dbReference type="Proteomes" id="UP001163105"/>
    </source>
</evidence>
<evidence type="ECO:0000256" key="1">
    <source>
        <dbReference type="SAM" id="MobiDB-lite"/>
    </source>
</evidence>
<evidence type="ECO:0000313" key="2">
    <source>
        <dbReference type="EMBL" id="KAJ6438590.1"/>
    </source>
</evidence>
<sequence>MVGAFAAPRDDEYLTLQAGGGKNEAKGFGMTVGWPRQVRVGPMDGCSRRVQGGMGMTALHSNPELRRC</sequence>
<comment type="caution">
    <text evidence="2">The sequence shown here is derived from an EMBL/GenBank/DDBJ whole genome shotgun (WGS) entry which is preliminary data.</text>
</comment>